<evidence type="ECO:0000256" key="1">
    <source>
        <dbReference type="SAM" id="MobiDB-lite"/>
    </source>
</evidence>
<feature type="compositionally biased region" description="Polar residues" evidence="1">
    <location>
        <begin position="176"/>
        <end position="186"/>
    </location>
</feature>
<gene>
    <name evidence="2" type="ORF">N7472_000252</name>
</gene>
<feature type="region of interest" description="Disordered" evidence="1">
    <location>
        <begin position="173"/>
        <end position="224"/>
    </location>
</feature>
<comment type="caution">
    <text evidence="2">The sequence shown here is derived from an EMBL/GenBank/DDBJ whole genome shotgun (WGS) entry which is preliminary data.</text>
</comment>
<dbReference type="AlphaFoldDB" id="A0A9W9MZP5"/>
<evidence type="ECO:0000313" key="3">
    <source>
        <dbReference type="Proteomes" id="UP001150879"/>
    </source>
</evidence>
<dbReference type="InterPro" id="IPR039327">
    <property type="entry name" value="CON7-like"/>
</dbReference>
<dbReference type="PANTHER" id="PTHR36167">
    <property type="entry name" value="C2H2 FINGER DOMAIN TRANSCRIPTION FACTOR (EUROFUNG)-RELATED"/>
    <property type="match status" value="1"/>
</dbReference>
<protein>
    <recommendedName>
        <fullName evidence="4">Fungal N-terminal domain-containing protein</fullName>
    </recommendedName>
</protein>
<dbReference type="OrthoDB" id="5431013at2759"/>
<organism evidence="2 3">
    <name type="scientific">Penicillium cf. griseofulvum</name>
    <dbReference type="NCBI Taxonomy" id="2972120"/>
    <lineage>
        <taxon>Eukaryota</taxon>
        <taxon>Fungi</taxon>
        <taxon>Dikarya</taxon>
        <taxon>Ascomycota</taxon>
        <taxon>Pezizomycotina</taxon>
        <taxon>Eurotiomycetes</taxon>
        <taxon>Eurotiomycetidae</taxon>
        <taxon>Eurotiales</taxon>
        <taxon>Aspergillaceae</taxon>
        <taxon>Penicillium</taxon>
    </lineage>
</organism>
<dbReference type="PANTHER" id="PTHR36167:SF4">
    <property type="entry name" value="FUNGAL N-TERMINAL DOMAIN-CONTAINING PROTEIN"/>
    <property type="match status" value="1"/>
</dbReference>
<keyword evidence="3" id="KW-1185">Reference proteome</keyword>
<accession>A0A9W9MZP5</accession>
<dbReference type="GO" id="GO:0006355">
    <property type="term" value="P:regulation of DNA-templated transcription"/>
    <property type="evidence" value="ECO:0007669"/>
    <property type="project" value="InterPro"/>
</dbReference>
<evidence type="ECO:0008006" key="4">
    <source>
        <dbReference type="Google" id="ProtNLM"/>
    </source>
</evidence>
<reference evidence="2" key="1">
    <citation type="submission" date="2022-11" db="EMBL/GenBank/DDBJ databases">
        <authorList>
            <person name="Petersen C."/>
        </authorList>
    </citation>
    <scope>NUCLEOTIDE SEQUENCE</scope>
    <source>
        <strain evidence="2">IBT 16849</strain>
    </source>
</reference>
<name>A0A9W9MZP5_9EURO</name>
<evidence type="ECO:0000313" key="2">
    <source>
        <dbReference type="EMBL" id="KAJ5210113.1"/>
    </source>
</evidence>
<dbReference type="EMBL" id="JAPQKP010000001">
    <property type="protein sequence ID" value="KAJ5210113.1"/>
    <property type="molecule type" value="Genomic_DNA"/>
</dbReference>
<dbReference type="Proteomes" id="UP001150879">
    <property type="component" value="Unassembled WGS sequence"/>
</dbReference>
<reference evidence="2" key="2">
    <citation type="journal article" date="2023" name="IMA Fungus">
        <title>Comparative genomic study of the Penicillium genus elucidates a diverse pangenome and 15 lateral gene transfer events.</title>
        <authorList>
            <person name="Petersen C."/>
            <person name="Sorensen T."/>
            <person name="Nielsen M.R."/>
            <person name="Sondergaard T.E."/>
            <person name="Sorensen J.L."/>
            <person name="Fitzpatrick D.A."/>
            <person name="Frisvad J.C."/>
            <person name="Nielsen K.L."/>
        </authorList>
    </citation>
    <scope>NUCLEOTIDE SEQUENCE</scope>
    <source>
        <strain evidence="2">IBT 16849</strain>
    </source>
</reference>
<sequence>MSGLEIVGIVANIVQIADLGAKLSVKLCSFYNDSMRSLSSDVSLTCSVLHELGKALEQDFDRKLCLSGAFSTTQDVLKECTEIFEKIYNEIEKRDQEKGTERLLRGAQKLTLGIHGPDLSLLKSNLVRSNYIVLLMLNVLMYAEQIRKRDLKATHADQHILIQQLLEEKKEDDTTFHQLSQSTPTVTLKADEPLQESTRVLSVDPAPPSSSTQEASAPTEEKEYTSLVRRLISEIDKCQYSLEQS</sequence>
<proteinExistence type="predicted"/>